<dbReference type="GO" id="GO:0000105">
    <property type="term" value="P:L-histidine biosynthetic process"/>
    <property type="evidence" value="ECO:0007669"/>
    <property type="project" value="UniProtKB-UniRule"/>
</dbReference>
<comment type="function">
    <text evidence="12">Catalyzes the dephosphorylation of histidinol-phosphate to histidinol, the direct precursor of histidine.</text>
</comment>
<comment type="catalytic activity">
    <reaction evidence="11">
        <text>L-histidinol phosphate + H2O = L-histidinol + phosphate</text>
        <dbReference type="Rhea" id="RHEA:14465"/>
        <dbReference type="ChEBI" id="CHEBI:15377"/>
        <dbReference type="ChEBI" id="CHEBI:43474"/>
        <dbReference type="ChEBI" id="CHEBI:57699"/>
        <dbReference type="ChEBI" id="CHEBI:57980"/>
        <dbReference type="EC" id="3.1.3.15"/>
    </reaction>
</comment>
<dbReference type="EMBL" id="CADCUH010000129">
    <property type="protein sequence ID" value="CAA9350175.1"/>
    <property type="molecule type" value="Genomic_DNA"/>
</dbReference>
<evidence type="ECO:0000256" key="10">
    <source>
        <dbReference type="ARBA" id="ARBA00023102"/>
    </source>
</evidence>
<dbReference type="GO" id="GO:0046872">
    <property type="term" value="F:metal ion binding"/>
    <property type="evidence" value="ECO:0007669"/>
    <property type="project" value="UniProtKB-KW"/>
</dbReference>
<evidence type="ECO:0000256" key="15">
    <source>
        <dbReference type="SAM" id="MobiDB-lite"/>
    </source>
</evidence>
<dbReference type="PROSITE" id="PS00629">
    <property type="entry name" value="IMP_1"/>
    <property type="match status" value="1"/>
</dbReference>
<evidence type="ECO:0000256" key="14">
    <source>
        <dbReference type="PIRSR" id="PIRSR600760-2"/>
    </source>
</evidence>
<dbReference type="GO" id="GO:0004401">
    <property type="term" value="F:histidinol-phosphatase activity"/>
    <property type="evidence" value="ECO:0007669"/>
    <property type="project" value="UniProtKB-UniRule"/>
</dbReference>
<keyword evidence="6" id="KW-0028">Amino-acid biosynthesis</keyword>
<sequence>MPASYTDDLRLAHLIADDADASSMSRFRALDLRVDTKPDLTPVTDADRAVEEGVRRTLARARPRDSVLGEEMGESLGGGGRSRRWVVDPIDGTKNFVRGVPVWATLIALSVEDEVVVGVVSAPALNRRWWAVKDGGAWCGRSLQKAAACRVSDVSRLEDASLSYSSLDGWDERGRLEDFLALARTCWRTRAYGDFWSYVLVAEGAVDLAAEPELALHDMAALDVIVREAGGRFTSLAGRDGPHGGNALASNGMLHEVALGFLGAVDHDPEEPVEPGPAAGVPGAAQGPDLGPASDGRPSGEVFDMASRRRPATWQPGAGEPDPSPGVPPLG</sequence>
<keyword evidence="9 14" id="KW-0460">Magnesium</keyword>
<feature type="binding site" evidence="14">
    <location>
        <position position="91"/>
    </location>
    <ligand>
        <name>Mg(2+)</name>
        <dbReference type="ChEBI" id="CHEBI:18420"/>
        <label>1</label>
        <note>catalytic</note>
    </ligand>
</feature>
<evidence type="ECO:0000256" key="6">
    <source>
        <dbReference type="ARBA" id="ARBA00022605"/>
    </source>
</evidence>
<dbReference type="NCBIfam" id="TIGR02067">
    <property type="entry name" value="his_9_HisN"/>
    <property type="match status" value="1"/>
</dbReference>
<protein>
    <recommendedName>
        <fullName evidence="5 13">Histidinol-phosphatase</fullName>
        <ecNumber evidence="4 13">3.1.3.15</ecNumber>
    </recommendedName>
</protein>
<evidence type="ECO:0000256" key="3">
    <source>
        <dbReference type="ARBA" id="ARBA00009759"/>
    </source>
</evidence>
<comment type="similarity">
    <text evidence="3">Belongs to the inositol monophosphatase superfamily.</text>
</comment>
<evidence type="ECO:0000256" key="13">
    <source>
        <dbReference type="NCBIfam" id="TIGR02067"/>
    </source>
</evidence>
<feature type="binding site" evidence="14">
    <location>
        <position position="90"/>
    </location>
    <ligand>
        <name>Mg(2+)</name>
        <dbReference type="ChEBI" id="CHEBI:18420"/>
        <label>2</label>
    </ligand>
</feature>
<dbReference type="PRINTS" id="PR00377">
    <property type="entry name" value="IMPHPHTASES"/>
</dbReference>
<dbReference type="AlphaFoldDB" id="A0A6J4M705"/>
<dbReference type="FunFam" id="3.30.540.10:FF:000003">
    <property type="entry name" value="Inositol-1-monophosphatase"/>
    <property type="match status" value="1"/>
</dbReference>
<feature type="binding site" evidence="14">
    <location>
        <position position="70"/>
    </location>
    <ligand>
        <name>Mg(2+)</name>
        <dbReference type="ChEBI" id="CHEBI:18420"/>
        <label>1</label>
        <note>catalytic</note>
    </ligand>
</feature>
<keyword evidence="7 14" id="KW-0479">Metal-binding</keyword>
<dbReference type="InterPro" id="IPR020583">
    <property type="entry name" value="Inositol_monoP_metal-BS"/>
</dbReference>
<comment type="pathway">
    <text evidence="2">Amino-acid biosynthesis; L-histidine biosynthesis; L-histidine from 5-phospho-alpha-D-ribose 1-diphosphate: step 8/9.</text>
</comment>
<dbReference type="InterPro" id="IPR011809">
    <property type="entry name" value="His_9_proposed"/>
</dbReference>
<evidence type="ECO:0000256" key="5">
    <source>
        <dbReference type="ARBA" id="ARBA00021697"/>
    </source>
</evidence>
<dbReference type="Gene3D" id="3.40.190.80">
    <property type="match status" value="1"/>
</dbReference>
<comment type="cofactor">
    <cofactor evidence="1 14">
        <name>Mg(2+)</name>
        <dbReference type="ChEBI" id="CHEBI:18420"/>
    </cofactor>
</comment>
<reference evidence="16" key="1">
    <citation type="submission" date="2020-02" db="EMBL/GenBank/DDBJ databases">
        <authorList>
            <person name="Meier V. D."/>
        </authorList>
    </citation>
    <scope>NUCLEOTIDE SEQUENCE</scope>
    <source>
        <strain evidence="16">AVDCRST_MAG36</strain>
    </source>
</reference>
<keyword evidence="10" id="KW-0368">Histidine biosynthesis</keyword>
<evidence type="ECO:0000256" key="7">
    <source>
        <dbReference type="ARBA" id="ARBA00022723"/>
    </source>
</evidence>
<evidence type="ECO:0000256" key="12">
    <source>
        <dbReference type="ARBA" id="ARBA00053547"/>
    </source>
</evidence>
<dbReference type="Pfam" id="PF00459">
    <property type="entry name" value="Inositol_P"/>
    <property type="match status" value="1"/>
</dbReference>
<proteinExistence type="inferred from homology"/>
<organism evidence="16">
    <name type="scientific">uncultured Nocardioidaceae bacterium</name>
    <dbReference type="NCBI Taxonomy" id="253824"/>
    <lineage>
        <taxon>Bacteria</taxon>
        <taxon>Bacillati</taxon>
        <taxon>Actinomycetota</taxon>
        <taxon>Actinomycetes</taxon>
        <taxon>Propionibacteriales</taxon>
        <taxon>Nocardioidaceae</taxon>
        <taxon>environmental samples</taxon>
    </lineage>
</organism>
<evidence type="ECO:0000256" key="1">
    <source>
        <dbReference type="ARBA" id="ARBA00001946"/>
    </source>
</evidence>
<dbReference type="InterPro" id="IPR000760">
    <property type="entry name" value="Inositol_monophosphatase-like"/>
</dbReference>
<dbReference type="InterPro" id="IPR051090">
    <property type="entry name" value="Inositol_monoP_superfamily"/>
</dbReference>
<feature type="compositionally biased region" description="Pro residues" evidence="15">
    <location>
        <begin position="322"/>
        <end position="331"/>
    </location>
</feature>
<dbReference type="UniPathway" id="UPA00031">
    <property type="reaction ID" value="UER00013"/>
</dbReference>
<evidence type="ECO:0000256" key="2">
    <source>
        <dbReference type="ARBA" id="ARBA00004970"/>
    </source>
</evidence>
<dbReference type="SUPFAM" id="SSF56655">
    <property type="entry name" value="Carbohydrate phosphatase"/>
    <property type="match status" value="1"/>
</dbReference>
<evidence type="ECO:0000256" key="8">
    <source>
        <dbReference type="ARBA" id="ARBA00022801"/>
    </source>
</evidence>
<evidence type="ECO:0000256" key="4">
    <source>
        <dbReference type="ARBA" id="ARBA00013085"/>
    </source>
</evidence>
<feature type="compositionally biased region" description="Low complexity" evidence="15">
    <location>
        <begin position="276"/>
        <end position="288"/>
    </location>
</feature>
<keyword evidence="8 16" id="KW-0378">Hydrolase</keyword>
<feature type="region of interest" description="Disordered" evidence="15">
    <location>
        <begin position="266"/>
        <end position="331"/>
    </location>
</feature>
<dbReference type="PANTHER" id="PTHR43200">
    <property type="entry name" value="PHOSPHATASE"/>
    <property type="match status" value="1"/>
</dbReference>
<dbReference type="Gene3D" id="3.30.540.10">
    <property type="entry name" value="Fructose-1,6-Bisphosphatase, subunit A, domain 1"/>
    <property type="match status" value="1"/>
</dbReference>
<evidence type="ECO:0000256" key="9">
    <source>
        <dbReference type="ARBA" id="ARBA00022842"/>
    </source>
</evidence>
<feature type="binding site" evidence="14">
    <location>
        <position position="88"/>
    </location>
    <ligand>
        <name>Mg(2+)</name>
        <dbReference type="ChEBI" id="CHEBI:18420"/>
        <label>1</label>
        <note>catalytic</note>
    </ligand>
</feature>
<accession>A0A6J4M705</accession>
<gene>
    <name evidence="16" type="ORF">AVDCRST_MAG36-1910</name>
</gene>
<name>A0A6J4M705_9ACTN</name>
<dbReference type="EC" id="3.1.3.15" evidence="4 13"/>
<dbReference type="PANTHER" id="PTHR43200:SF6">
    <property type="entry name" value="3'(2'),5'-BISPHOSPHATE NUCLEOTIDASE"/>
    <property type="match status" value="1"/>
</dbReference>
<feature type="binding site" evidence="14">
    <location>
        <position position="218"/>
    </location>
    <ligand>
        <name>Mg(2+)</name>
        <dbReference type="ChEBI" id="CHEBI:18420"/>
        <label>1</label>
        <note>catalytic</note>
    </ligand>
</feature>
<evidence type="ECO:0000256" key="11">
    <source>
        <dbReference type="ARBA" id="ARBA00049158"/>
    </source>
</evidence>
<evidence type="ECO:0000313" key="16">
    <source>
        <dbReference type="EMBL" id="CAA9350175.1"/>
    </source>
</evidence>